<evidence type="ECO:0000259" key="13">
    <source>
        <dbReference type="PROSITE" id="PS51698"/>
    </source>
</evidence>
<name>A0ABR0KGF3_9EURO</name>
<comment type="pathway">
    <text evidence="3">Protein modification; protein ubiquitination.</text>
</comment>
<feature type="coiled-coil region" evidence="11">
    <location>
        <begin position="823"/>
        <end position="850"/>
    </location>
</feature>
<dbReference type="PROSITE" id="PS51698">
    <property type="entry name" value="U_BOX"/>
    <property type="match status" value="1"/>
</dbReference>
<feature type="coiled-coil region" evidence="11">
    <location>
        <begin position="527"/>
        <end position="554"/>
    </location>
</feature>
<keyword evidence="8" id="KW-0833">Ubl conjugation pathway</keyword>
<evidence type="ECO:0000256" key="2">
    <source>
        <dbReference type="ARBA" id="ARBA00004496"/>
    </source>
</evidence>
<dbReference type="Proteomes" id="UP001345013">
    <property type="component" value="Unassembled WGS sequence"/>
</dbReference>
<keyword evidence="6" id="KW-0963">Cytoplasm</keyword>
<evidence type="ECO:0000256" key="4">
    <source>
        <dbReference type="ARBA" id="ARBA00007434"/>
    </source>
</evidence>
<keyword evidence="15" id="KW-1185">Reference proteome</keyword>
<evidence type="ECO:0000256" key="9">
    <source>
        <dbReference type="ARBA" id="ARBA00023110"/>
    </source>
</evidence>
<dbReference type="GO" id="GO:0061630">
    <property type="term" value="F:ubiquitin protein ligase activity"/>
    <property type="evidence" value="ECO:0007669"/>
    <property type="project" value="UniProtKB-EC"/>
</dbReference>
<feature type="domain" description="U-box" evidence="13">
    <location>
        <begin position="989"/>
        <end position="1063"/>
    </location>
</feature>
<dbReference type="PANTHER" id="PTHR13931">
    <property type="entry name" value="UBIQUITINATION FACTOR E4"/>
    <property type="match status" value="1"/>
</dbReference>
<dbReference type="InterPro" id="IPR045132">
    <property type="entry name" value="UBE4"/>
</dbReference>
<dbReference type="SUPFAM" id="SSF57850">
    <property type="entry name" value="RING/U-box"/>
    <property type="match status" value="1"/>
</dbReference>
<dbReference type="InterPro" id="IPR013083">
    <property type="entry name" value="Znf_RING/FYVE/PHD"/>
</dbReference>
<gene>
    <name evidence="14" type="primary">UFD2</name>
    <name evidence="14" type="ORF">LTR24_003406</name>
</gene>
<feature type="compositionally biased region" description="Polar residues" evidence="12">
    <location>
        <begin position="47"/>
        <end position="60"/>
    </location>
</feature>
<evidence type="ECO:0000256" key="11">
    <source>
        <dbReference type="SAM" id="Coils"/>
    </source>
</evidence>
<evidence type="ECO:0000313" key="15">
    <source>
        <dbReference type="Proteomes" id="UP001345013"/>
    </source>
</evidence>
<evidence type="ECO:0000256" key="1">
    <source>
        <dbReference type="ARBA" id="ARBA00004123"/>
    </source>
</evidence>
<organism evidence="14 15">
    <name type="scientific">Lithohypha guttulata</name>
    <dbReference type="NCBI Taxonomy" id="1690604"/>
    <lineage>
        <taxon>Eukaryota</taxon>
        <taxon>Fungi</taxon>
        <taxon>Dikarya</taxon>
        <taxon>Ascomycota</taxon>
        <taxon>Pezizomycotina</taxon>
        <taxon>Eurotiomycetes</taxon>
        <taxon>Chaetothyriomycetidae</taxon>
        <taxon>Chaetothyriales</taxon>
        <taxon>Trichomeriaceae</taxon>
        <taxon>Lithohypha</taxon>
    </lineage>
</organism>
<dbReference type="SMART" id="SM00504">
    <property type="entry name" value="Ubox"/>
    <property type="match status" value="1"/>
</dbReference>
<accession>A0ABR0KGF3</accession>
<proteinExistence type="inferred from homology"/>
<keyword evidence="14" id="KW-0012">Acyltransferase</keyword>
<feature type="compositionally biased region" description="Low complexity" evidence="12">
    <location>
        <begin position="20"/>
        <end position="39"/>
    </location>
</feature>
<reference evidence="14 15" key="1">
    <citation type="submission" date="2023-08" db="EMBL/GenBank/DDBJ databases">
        <title>Black Yeasts Isolated from many extreme environments.</title>
        <authorList>
            <person name="Coleine C."/>
            <person name="Stajich J.E."/>
            <person name="Selbmann L."/>
        </authorList>
    </citation>
    <scope>NUCLEOTIDE SEQUENCE [LARGE SCALE GENOMIC DNA]</scope>
    <source>
        <strain evidence="14 15">CCFEE 5885</strain>
    </source>
</reference>
<protein>
    <recommendedName>
        <fullName evidence="5">peptidylprolyl isomerase</fullName>
        <ecNumber evidence="5">5.2.1.8</ecNumber>
    </recommendedName>
</protein>
<dbReference type="CDD" id="cd16657">
    <property type="entry name" value="RING-Ubox_UBE4A"/>
    <property type="match status" value="1"/>
</dbReference>
<evidence type="ECO:0000256" key="10">
    <source>
        <dbReference type="ARBA" id="ARBA00023242"/>
    </source>
</evidence>
<dbReference type="Pfam" id="PF04564">
    <property type="entry name" value="U-box"/>
    <property type="match status" value="1"/>
</dbReference>
<keyword evidence="10" id="KW-0539">Nucleus</keyword>
<dbReference type="EMBL" id="JAVRRG010000032">
    <property type="protein sequence ID" value="KAK5094706.1"/>
    <property type="molecule type" value="Genomic_DNA"/>
</dbReference>
<comment type="caution">
    <text evidence="14">The sequence shown here is derived from an EMBL/GenBank/DDBJ whole genome shotgun (WGS) entry which is preliminary data.</text>
</comment>
<dbReference type="InterPro" id="IPR003613">
    <property type="entry name" value="Ubox_domain"/>
</dbReference>
<dbReference type="Pfam" id="PF10408">
    <property type="entry name" value="Ufd2P_core"/>
    <property type="match status" value="1"/>
</dbReference>
<dbReference type="Gene3D" id="3.30.40.10">
    <property type="entry name" value="Zinc/RING finger domain, C3HC4 (zinc finger)"/>
    <property type="match status" value="1"/>
</dbReference>
<dbReference type="EC" id="5.2.1.8" evidence="5"/>
<evidence type="ECO:0000256" key="8">
    <source>
        <dbReference type="ARBA" id="ARBA00022786"/>
    </source>
</evidence>
<evidence type="ECO:0000256" key="12">
    <source>
        <dbReference type="SAM" id="MobiDB-lite"/>
    </source>
</evidence>
<evidence type="ECO:0000256" key="3">
    <source>
        <dbReference type="ARBA" id="ARBA00004906"/>
    </source>
</evidence>
<feature type="region of interest" description="Disordered" evidence="12">
    <location>
        <begin position="1"/>
        <end position="123"/>
    </location>
</feature>
<dbReference type="InterPro" id="IPR019474">
    <property type="entry name" value="Ub_conjug_fac_E4_core"/>
</dbReference>
<dbReference type="PANTHER" id="PTHR13931:SF2">
    <property type="entry name" value="UBIQUITIN CONJUGATION FACTOR E4 B"/>
    <property type="match status" value="1"/>
</dbReference>
<keyword evidence="7 14" id="KW-0808">Transferase</keyword>
<sequence>MSEPTSDADKIRNKRLAKLQQQQEQAQATSQSDAQSSPSIDEKPVTGISSHDGASSVPTQTPVPSGAGTPAPPPAATSQPDAPRINITRNITPQKREMNGVQRSSSRPSSRQGDVARSSEPIEQWEDRTLRNIFRVTFDSAQTRDQNGHDLYPLPSLKEELEAEGQGVRLNAGLLEQAIMEAGANLGPVTPHHWLFACWKRVQRFSKSVKDRSAENKKWEIIAEARRLCFNWCILALTTPEVFSADYDGGKAFADHMLMDPEDEGGVDHDFIIEATTRWEDDDSIAAAFVAAVEELSRRLAGITMDGEYRPYVGIMRRLVAFKPVVNAITQSPRFCDKSIPAAQLETHTILGPYFQLSPLQAQVTSQYFPGPKTMDQGRIRNAQQALQMSLRTHQTELSEIVKPMVRASAESKNAVLDWFALVLNSNHKRQALQVDKKTVSSDGFMVNVNTCLDQLAEPFIDASFSKIDRAEIEYLRRKPRIDIKEETKINANQDESDKFYAEQLPGENNFITEIFFLTVAAHHYGLESARKTLKDMDRDLKHMEKQIEKFEGERHKWIGNPAQLQMFGNALKKYKDTLDKGLSYKHAIQGVLLDELQQTRSMQFMRFTTVWLLRQISGGTFPQKKLQLPFPDQSAAIKCLPEYFLDVISGNFGFILYNLPQIVSSTQSDELIMLCIALLEHSDFIKNPYLKGSLVTILFRGTWVYRHGAPGILANQYNSLPFALEHLLHAMMKFFIEAEFMGGHQQFFDKFNIRFEIFQIIKCIWPNPIYREKLLKEAKVNLDFFVRFVNLLLNDVTFVLDESFTAFHSIHSLTKDLESSGNTITQEEKQEKEEQLESAKSKAKSYMGLTNETVHMLKLFTETLGDAFTTPEIVQRLADMLDYNLEAMVPPKSSSLKVDNLNEYNFDPRSLLSEIVDVYLNLMNKENFVLAVARDGRSYKPRNFQEARNIMQSKTLKAPEELAKWDRLLQKFAKAKEEDEEAEADLGDVPDEFLDPLMFTIMEDPVILPTSKNIIDRSTIRSHLLSDPNDPFNRVPLKIEDVIPATEMKERIQQFKDEKLGAKKKEFVETVQTIDAETAEREGFDVMDTSA</sequence>
<comment type="similarity">
    <text evidence="4">Belongs to the ubiquitin conjugation factor E4 family.</text>
</comment>
<keyword evidence="9" id="KW-0413">Isomerase</keyword>
<evidence type="ECO:0000256" key="5">
    <source>
        <dbReference type="ARBA" id="ARBA00013194"/>
    </source>
</evidence>
<keyword evidence="9" id="KW-0697">Rotamase</keyword>
<comment type="subcellular location">
    <subcellularLocation>
        <location evidence="2">Cytoplasm</location>
    </subcellularLocation>
    <subcellularLocation>
        <location evidence="1">Nucleus</location>
    </subcellularLocation>
</comment>
<keyword evidence="11" id="KW-0175">Coiled coil</keyword>
<evidence type="ECO:0000256" key="7">
    <source>
        <dbReference type="ARBA" id="ARBA00022679"/>
    </source>
</evidence>
<evidence type="ECO:0000256" key="6">
    <source>
        <dbReference type="ARBA" id="ARBA00022490"/>
    </source>
</evidence>
<evidence type="ECO:0000313" key="14">
    <source>
        <dbReference type="EMBL" id="KAK5094706.1"/>
    </source>
</evidence>